<reference evidence="1" key="2">
    <citation type="journal article" date="2022" name="New Phytol.">
        <title>Evolutionary transition to the ectomycorrhizal habit in the genomes of a hyperdiverse lineage of mushroom-forming fungi.</title>
        <authorList>
            <person name="Looney B."/>
            <person name="Miyauchi S."/>
            <person name="Morin E."/>
            <person name="Drula E."/>
            <person name="Courty P.E."/>
            <person name="Kohler A."/>
            <person name="Kuo A."/>
            <person name="LaButti K."/>
            <person name="Pangilinan J."/>
            <person name="Lipzen A."/>
            <person name="Riley R."/>
            <person name="Andreopoulos W."/>
            <person name="He G."/>
            <person name="Johnson J."/>
            <person name="Nolan M."/>
            <person name="Tritt A."/>
            <person name="Barry K.W."/>
            <person name="Grigoriev I.V."/>
            <person name="Nagy L.G."/>
            <person name="Hibbett D."/>
            <person name="Henrissat B."/>
            <person name="Matheny P.B."/>
            <person name="Labbe J."/>
            <person name="Martin F.M."/>
        </authorList>
    </citation>
    <scope>NUCLEOTIDE SEQUENCE</scope>
    <source>
        <strain evidence="1">HHB10654</strain>
    </source>
</reference>
<dbReference type="Proteomes" id="UP000814140">
    <property type="component" value="Unassembled WGS sequence"/>
</dbReference>
<dbReference type="EMBL" id="MU277292">
    <property type="protein sequence ID" value="KAI0055443.1"/>
    <property type="molecule type" value="Genomic_DNA"/>
</dbReference>
<evidence type="ECO:0000313" key="2">
    <source>
        <dbReference type="Proteomes" id="UP000814140"/>
    </source>
</evidence>
<gene>
    <name evidence="1" type="ORF">BV25DRAFT_176312</name>
</gene>
<evidence type="ECO:0000313" key="1">
    <source>
        <dbReference type="EMBL" id="KAI0055443.1"/>
    </source>
</evidence>
<name>A0ACB8SGR0_9AGAM</name>
<reference evidence="1" key="1">
    <citation type="submission" date="2021-03" db="EMBL/GenBank/DDBJ databases">
        <authorList>
            <consortium name="DOE Joint Genome Institute"/>
            <person name="Ahrendt S."/>
            <person name="Looney B.P."/>
            <person name="Miyauchi S."/>
            <person name="Morin E."/>
            <person name="Drula E."/>
            <person name="Courty P.E."/>
            <person name="Chicoki N."/>
            <person name="Fauchery L."/>
            <person name="Kohler A."/>
            <person name="Kuo A."/>
            <person name="Labutti K."/>
            <person name="Pangilinan J."/>
            <person name="Lipzen A."/>
            <person name="Riley R."/>
            <person name="Andreopoulos W."/>
            <person name="He G."/>
            <person name="Johnson J."/>
            <person name="Barry K.W."/>
            <person name="Grigoriev I.V."/>
            <person name="Nagy L."/>
            <person name="Hibbett D."/>
            <person name="Henrissat B."/>
            <person name="Matheny P.B."/>
            <person name="Labbe J."/>
            <person name="Martin F."/>
        </authorList>
    </citation>
    <scope>NUCLEOTIDE SEQUENCE</scope>
    <source>
        <strain evidence="1">HHB10654</strain>
    </source>
</reference>
<sequence length="170" mass="17772">MFASALTAAALSVFVWGLSLTSVNAAGPRSECFGELPSRHPCSNGTDDISETYRVSSGDTCNTIQSWSGVTVSKLQSLNPGLNCAASMSTMVGHYVCLGTFTPTCTLNETATATSCVPLATAFSLTVSDFYQLNDNVDTACDNLVVGQPYCVSTADCFPGNTDPLCDGYD</sequence>
<keyword evidence="2" id="KW-1185">Reference proteome</keyword>
<organism evidence="1 2">
    <name type="scientific">Artomyces pyxidatus</name>
    <dbReference type="NCBI Taxonomy" id="48021"/>
    <lineage>
        <taxon>Eukaryota</taxon>
        <taxon>Fungi</taxon>
        <taxon>Dikarya</taxon>
        <taxon>Basidiomycota</taxon>
        <taxon>Agaricomycotina</taxon>
        <taxon>Agaricomycetes</taxon>
        <taxon>Russulales</taxon>
        <taxon>Auriscalpiaceae</taxon>
        <taxon>Artomyces</taxon>
    </lineage>
</organism>
<proteinExistence type="predicted"/>
<comment type="caution">
    <text evidence="1">The sequence shown here is derived from an EMBL/GenBank/DDBJ whole genome shotgun (WGS) entry which is preliminary data.</text>
</comment>
<protein>
    <submittedName>
        <fullName evidence="1">Uncharacterized protein</fullName>
    </submittedName>
</protein>
<accession>A0ACB8SGR0</accession>